<proteinExistence type="predicted"/>
<comment type="caution">
    <text evidence="2">The sequence shown here is derived from an EMBL/GenBank/DDBJ whole genome shotgun (WGS) entry which is preliminary data.</text>
</comment>
<keyword evidence="1" id="KW-1133">Transmembrane helix</keyword>
<name>X1DK96_9ZZZZ</name>
<keyword evidence="1" id="KW-0472">Membrane</keyword>
<keyword evidence="1" id="KW-0812">Transmembrane</keyword>
<sequence length="82" mass="8572">SITFLSSVSNIILFFSNLAVSASIALTILTLGGAASLSIALIISTVAEGSKAKTGFTFGIGAETARLEKKRIILETEERKVI</sequence>
<evidence type="ECO:0000256" key="1">
    <source>
        <dbReference type="SAM" id="Phobius"/>
    </source>
</evidence>
<reference evidence="2" key="1">
    <citation type="journal article" date="2014" name="Front. Microbiol.">
        <title>High frequency of phylogenetically diverse reductive dehalogenase-homologous genes in deep subseafloor sedimentary metagenomes.</title>
        <authorList>
            <person name="Kawai M."/>
            <person name="Futagami T."/>
            <person name="Toyoda A."/>
            <person name="Takaki Y."/>
            <person name="Nishi S."/>
            <person name="Hori S."/>
            <person name="Arai W."/>
            <person name="Tsubouchi T."/>
            <person name="Morono Y."/>
            <person name="Uchiyama I."/>
            <person name="Ito T."/>
            <person name="Fujiyama A."/>
            <person name="Inagaki F."/>
            <person name="Takami H."/>
        </authorList>
    </citation>
    <scope>NUCLEOTIDE SEQUENCE</scope>
    <source>
        <strain evidence="2">Expedition CK06-06</strain>
    </source>
</reference>
<feature type="non-terminal residue" evidence="2">
    <location>
        <position position="1"/>
    </location>
</feature>
<gene>
    <name evidence="2" type="ORF">S01H4_66207</name>
</gene>
<accession>X1DK96</accession>
<evidence type="ECO:0000313" key="2">
    <source>
        <dbReference type="EMBL" id="GAH21321.1"/>
    </source>
</evidence>
<organism evidence="2">
    <name type="scientific">marine sediment metagenome</name>
    <dbReference type="NCBI Taxonomy" id="412755"/>
    <lineage>
        <taxon>unclassified sequences</taxon>
        <taxon>metagenomes</taxon>
        <taxon>ecological metagenomes</taxon>
    </lineage>
</organism>
<protein>
    <submittedName>
        <fullName evidence="2">Uncharacterized protein</fullName>
    </submittedName>
</protein>
<feature type="non-terminal residue" evidence="2">
    <location>
        <position position="82"/>
    </location>
</feature>
<feature type="transmembrane region" description="Helical" evidence="1">
    <location>
        <begin position="12"/>
        <end position="43"/>
    </location>
</feature>
<dbReference type="EMBL" id="BART01040870">
    <property type="protein sequence ID" value="GAH21321.1"/>
    <property type="molecule type" value="Genomic_DNA"/>
</dbReference>
<dbReference type="AlphaFoldDB" id="X1DK96"/>